<dbReference type="AlphaFoldDB" id="A0A8S4QLK2"/>
<name>A0A8S4QLK2_9NEOP</name>
<protein>
    <submittedName>
        <fullName evidence="1">Jg1000 protein</fullName>
    </submittedName>
</protein>
<dbReference type="Gene3D" id="1.10.1170.10">
    <property type="entry name" value="Inhibitor Of Apoptosis Protein (2mihbC-IAP-1), Chain A"/>
    <property type="match status" value="1"/>
</dbReference>
<dbReference type="Proteomes" id="UP000838756">
    <property type="component" value="Unassembled WGS sequence"/>
</dbReference>
<keyword evidence="2" id="KW-1185">Reference proteome</keyword>
<comment type="caution">
    <text evidence="1">The sequence shown here is derived from an EMBL/GenBank/DDBJ whole genome shotgun (WGS) entry which is preliminary data.</text>
</comment>
<feature type="non-terminal residue" evidence="1">
    <location>
        <position position="1"/>
    </location>
</feature>
<accession>A0A8S4QLK2</accession>
<dbReference type="SUPFAM" id="SSF57924">
    <property type="entry name" value="Inhibitor of apoptosis (IAP) repeat"/>
    <property type="match status" value="1"/>
</dbReference>
<organism evidence="1 2">
    <name type="scientific">Pararge aegeria aegeria</name>
    <dbReference type="NCBI Taxonomy" id="348720"/>
    <lineage>
        <taxon>Eukaryota</taxon>
        <taxon>Metazoa</taxon>
        <taxon>Ecdysozoa</taxon>
        <taxon>Arthropoda</taxon>
        <taxon>Hexapoda</taxon>
        <taxon>Insecta</taxon>
        <taxon>Pterygota</taxon>
        <taxon>Neoptera</taxon>
        <taxon>Endopterygota</taxon>
        <taxon>Lepidoptera</taxon>
        <taxon>Glossata</taxon>
        <taxon>Ditrysia</taxon>
        <taxon>Papilionoidea</taxon>
        <taxon>Nymphalidae</taxon>
        <taxon>Satyrinae</taxon>
        <taxon>Satyrini</taxon>
        <taxon>Parargina</taxon>
        <taxon>Pararge</taxon>
    </lineage>
</organism>
<reference evidence="1" key="1">
    <citation type="submission" date="2022-03" db="EMBL/GenBank/DDBJ databases">
        <authorList>
            <person name="Lindestad O."/>
        </authorList>
    </citation>
    <scope>NUCLEOTIDE SEQUENCE</scope>
</reference>
<evidence type="ECO:0000313" key="2">
    <source>
        <dbReference type="Proteomes" id="UP000838756"/>
    </source>
</evidence>
<evidence type="ECO:0000313" key="1">
    <source>
        <dbReference type="EMBL" id="CAH2215979.1"/>
    </source>
</evidence>
<dbReference type="InterPro" id="IPR001370">
    <property type="entry name" value="BIR_rpt"/>
</dbReference>
<dbReference type="OrthoDB" id="774873at2759"/>
<proteinExistence type="predicted"/>
<dbReference type="EMBL" id="CAKXAJ010013556">
    <property type="protein sequence ID" value="CAH2215979.1"/>
    <property type="molecule type" value="Genomic_DNA"/>
</dbReference>
<sequence length="93" mass="9846">SGAAHNARVVEAGSDWRSLGVVGGGARHPSRAALAARLATFERWPADRAQAPRTLADAGFFYTGVDDQEHSPGRVTLVVHLDSSQVPHCLSQT</sequence>
<dbReference type="PROSITE" id="PS50143">
    <property type="entry name" value="BIR_REPEAT_2"/>
    <property type="match status" value="1"/>
</dbReference>
<dbReference type="Pfam" id="PF00653">
    <property type="entry name" value="BIR"/>
    <property type="match status" value="1"/>
</dbReference>
<gene>
    <name evidence="1" type="primary">jg1000</name>
    <name evidence="1" type="ORF">PAEG_LOCUS4057</name>
</gene>
<dbReference type="SMART" id="SM00238">
    <property type="entry name" value="BIR"/>
    <property type="match status" value="1"/>
</dbReference>